<dbReference type="OrthoDB" id="5896932at2"/>
<proteinExistence type="predicted"/>
<comment type="caution">
    <text evidence="1">The sequence shown here is derived from an EMBL/GenBank/DDBJ whole genome shotgun (WGS) entry which is preliminary data.</text>
</comment>
<dbReference type="AlphaFoldDB" id="A0A3S3UQ81"/>
<gene>
    <name evidence="1" type="ORF">EDI28_03200</name>
</gene>
<organism evidence="1 2">
    <name type="scientific">Photobacterium chitinilyticum</name>
    <dbReference type="NCBI Taxonomy" id="2485123"/>
    <lineage>
        <taxon>Bacteria</taxon>
        <taxon>Pseudomonadati</taxon>
        <taxon>Pseudomonadota</taxon>
        <taxon>Gammaproteobacteria</taxon>
        <taxon>Vibrionales</taxon>
        <taxon>Vibrionaceae</taxon>
        <taxon>Photobacterium</taxon>
    </lineage>
</organism>
<reference evidence="1 2" key="1">
    <citation type="submission" date="2018-11" db="EMBL/GenBank/DDBJ databases">
        <title>Photobacterium sp. BEI247 sp. nov., a marine bacterium isolated from Yongle Blue Hole in the South China Sea.</title>
        <authorList>
            <person name="Wang X."/>
        </authorList>
    </citation>
    <scope>NUCLEOTIDE SEQUENCE [LARGE SCALE GENOMIC DNA]</scope>
    <source>
        <strain evidence="2">BEI247</strain>
    </source>
</reference>
<protein>
    <submittedName>
        <fullName evidence="1">Uncharacterized protein</fullName>
    </submittedName>
</protein>
<evidence type="ECO:0000313" key="1">
    <source>
        <dbReference type="EMBL" id="RWX57667.1"/>
    </source>
</evidence>
<accession>A0A3S3UQ81</accession>
<dbReference type="Proteomes" id="UP000287563">
    <property type="component" value="Unassembled WGS sequence"/>
</dbReference>
<name>A0A3S3UQ81_9GAMM</name>
<sequence>MADSVGLLMQNAVAIQHGMQAVSNGSTSCSLILRHSGG</sequence>
<evidence type="ECO:0000313" key="2">
    <source>
        <dbReference type="Proteomes" id="UP000287563"/>
    </source>
</evidence>
<dbReference type="EMBL" id="RJLM01000001">
    <property type="protein sequence ID" value="RWX57667.1"/>
    <property type="molecule type" value="Genomic_DNA"/>
</dbReference>
<keyword evidence="2" id="KW-1185">Reference proteome</keyword>